<reference evidence="2 3" key="1">
    <citation type="journal article" date="2020" name="ISME J.">
        <title>Comparative genomics reveals insights into cyanobacterial evolution and habitat adaptation.</title>
        <authorList>
            <person name="Chen M.Y."/>
            <person name="Teng W.K."/>
            <person name="Zhao L."/>
            <person name="Hu C.X."/>
            <person name="Zhou Y.K."/>
            <person name="Han B.P."/>
            <person name="Song L.R."/>
            <person name="Shu W.S."/>
        </authorList>
    </citation>
    <scope>NUCLEOTIDE SEQUENCE [LARGE SCALE GENOMIC DNA]</scope>
    <source>
        <strain evidence="2 3">FACHB-288</strain>
    </source>
</reference>
<accession>A0ABR8ABF4</accession>
<organism evidence="2 3">
    <name type="scientific">Calothrix parietina FACHB-288</name>
    <dbReference type="NCBI Taxonomy" id="2692896"/>
    <lineage>
        <taxon>Bacteria</taxon>
        <taxon>Bacillati</taxon>
        <taxon>Cyanobacteriota</taxon>
        <taxon>Cyanophyceae</taxon>
        <taxon>Nostocales</taxon>
        <taxon>Calotrichaceae</taxon>
        <taxon>Calothrix</taxon>
    </lineage>
</organism>
<evidence type="ECO:0000256" key="1">
    <source>
        <dbReference type="SAM" id="Phobius"/>
    </source>
</evidence>
<dbReference type="Proteomes" id="UP000658514">
    <property type="component" value="Unassembled WGS sequence"/>
</dbReference>
<sequence length="199" mass="23492">MDESKLPNSDDLPAQKIIQTQVKLTKIKFAKNEDCLEIVIPPAAFWSAIWNRGFLAIVFNTIAILITVNSFFDNLFWLLLWWSGSLCLLYQFIFDLFGHIRLRIDNQKITIDYTLFRFRLYSRRSALQSRDSITKLVYIEKHYREIAQGSIEEPATLEIWVGAEKYKIIILSNRVKNQVEIEWLVRELSDWLGIEIEYP</sequence>
<protein>
    <submittedName>
        <fullName evidence="2">Uncharacterized protein</fullName>
    </submittedName>
</protein>
<feature type="transmembrane region" description="Helical" evidence="1">
    <location>
        <begin position="54"/>
        <end position="72"/>
    </location>
</feature>
<feature type="transmembrane region" description="Helical" evidence="1">
    <location>
        <begin position="78"/>
        <end position="98"/>
    </location>
</feature>
<keyword evidence="1" id="KW-0472">Membrane</keyword>
<evidence type="ECO:0000313" key="3">
    <source>
        <dbReference type="Proteomes" id="UP000658514"/>
    </source>
</evidence>
<dbReference type="RefSeq" id="WP_190544163.1">
    <property type="nucleotide sequence ID" value="NZ_CAWPNO010000058.1"/>
</dbReference>
<evidence type="ECO:0000313" key="2">
    <source>
        <dbReference type="EMBL" id="MBD2197266.1"/>
    </source>
</evidence>
<comment type="caution">
    <text evidence="2">The sequence shown here is derived from an EMBL/GenBank/DDBJ whole genome shotgun (WGS) entry which is preliminary data.</text>
</comment>
<keyword evidence="1" id="KW-1133">Transmembrane helix</keyword>
<gene>
    <name evidence="2" type="ORF">H6G24_17450</name>
</gene>
<proteinExistence type="predicted"/>
<keyword evidence="3" id="KW-1185">Reference proteome</keyword>
<keyword evidence="1" id="KW-0812">Transmembrane</keyword>
<dbReference type="EMBL" id="JACJQH010000026">
    <property type="protein sequence ID" value="MBD2197266.1"/>
    <property type="molecule type" value="Genomic_DNA"/>
</dbReference>
<name>A0ABR8ABF4_9CYAN</name>